<comment type="function">
    <text evidence="7">Succinyl-CoA synthetase functions in the citric acid cycle (TCA), coupling the hydrolysis of succinyl-CoA to the synthesis of either ATP or GTP and thus represents the only step of substrate-level phosphorylation in the TCA. The beta subunit provides nucleotide specificity of the enzyme and binds the substrate succinate, while the binding sites for coenzyme A and phosphate are found in the alpha subunit.</text>
</comment>
<evidence type="ECO:0000256" key="6">
    <source>
        <dbReference type="ARBA" id="ARBA00022842"/>
    </source>
</evidence>
<dbReference type="GO" id="GO:0004776">
    <property type="term" value="F:succinate-CoA ligase (GDP-forming) activity"/>
    <property type="evidence" value="ECO:0007669"/>
    <property type="project" value="RHEA"/>
</dbReference>
<evidence type="ECO:0000256" key="5">
    <source>
        <dbReference type="ARBA" id="ARBA00022741"/>
    </source>
</evidence>
<dbReference type="GO" id="GO:0004775">
    <property type="term" value="F:succinate-CoA ligase (ADP-forming) activity"/>
    <property type="evidence" value="ECO:0007669"/>
    <property type="project" value="UniProtKB-UniRule"/>
</dbReference>
<dbReference type="HAMAP" id="MF_00558">
    <property type="entry name" value="Succ_CoA_beta"/>
    <property type="match status" value="1"/>
</dbReference>
<comment type="subunit">
    <text evidence="7">Heterotetramer of two alpha and two beta subunits.</text>
</comment>
<evidence type="ECO:0000313" key="10">
    <source>
        <dbReference type="EMBL" id="OLN29164.1"/>
    </source>
</evidence>
<keyword evidence="2 7" id="KW-0816">Tricarboxylic acid cycle</keyword>
<dbReference type="SUPFAM" id="SSF52210">
    <property type="entry name" value="Succinyl-CoA synthetase domains"/>
    <property type="match status" value="1"/>
</dbReference>
<feature type="binding site" evidence="7">
    <location>
        <position position="98"/>
    </location>
    <ligand>
        <name>ATP</name>
        <dbReference type="ChEBI" id="CHEBI:30616"/>
    </ligand>
</feature>
<dbReference type="GO" id="GO:0006104">
    <property type="term" value="P:succinyl-CoA metabolic process"/>
    <property type="evidence" value="ECO:0007669"/>
    <property type="project" value="TreeGrafter"/>
</dbReference>
<dbReference type="InterPro" id="IPR005811">
    <property type="entry name" value="SUCC_ACL_C"/>
</dbReference>
<proteinExistence type="inferred from homology"/>
<keyword evidence="11" id="KW-1185">Reference proteome</keyword>
<comment type="catalytic activity">
    <reaction evidence="7">
        <text>GTP + succinate + CoA = succinyl-CoA + GDP + phosphate</text>
        <dbReference type="Rhea" id="RHEA:22120"/>
        <dbReference type="ChEBI" id="CHEBI:30031"/>
        <dbReference type="ChEBI" id="CHEBI:37565"/>
        <dbReference type="ChEBI" id="CHEBI:43474"/>
        <dbReference type="ChEBI" id="CHEBI:57287"/>
        <dbReference type="ChEBI" id="CHEBI:57292"/>
        <dbReference type="ChEBI" id="CHEBI:58189"/>
    </reaction>
</comment>
<evidence type="ECO:0000256" key="1">
    <source>
        <dbReference type="ARBA" id="ARBA00009182"/>
    </source>
</evidence>
<keyword evidence="5 7" id="KW-0547">Nucleotide-binding</keyword>
<dbReference type="PANTHER" id="PTHR11815:SF10">
    <property type="entry name" value="SUCCINATE--COA LIGASE [GDP-FORMING] SUBUNIT BETA, MITOCHONDRIAL"/>
    <property type="match status" value="1"/>
</dbReference>
<evidence type="ECO:0000256" key="4">
    <source>
        <dbReference type="ARBA" id="ARBA00022723"/>
    </source>
</evidence>
<dbReference type="RefSeq" id="WP_075366124.1">
    <property type="nucleotide sequence ID" value="NZ_MLBF01000035.1"/>
</dbReference>
<feature type="binding site" evidence="7">
    <location>
        <begin position="51"/>
        <end position="53"/>
    </location>
    <ligand>
        <name>ATP</name>
        <dbReference type="ChEBI" id="CHEBI:30616"/>
    </ligand>
</feature>
<feature type="binding site" evidence="7">
    <location>
        <begin position="305"/>
        <end position="307"/>
    </location>
    <ligand>
        <name>substrate</name>
        <note>ligand shared with subunit alpha</note>
    </ligand>
</feature>
<sequence>MKLYEYMAKDIFRNNGIPVPKGRVFTSAEEVTDFVAQVGSVAIKSQILTGGRGKAGGIKFAKDPEEAAEKARELLAMDIKGLKVDQILVEQKLNIEKEIYVAITYDGARRKPLLIASAAGGVEIEQVSEELLVKRLIDINVGLQPYATREITRQLGLTGQIAKEVADIMLKLYQIFRKYDAELVEINPLVVANSQVLAADGKMTVDDDASFRFGDDVPLVEEKTAVERRAAELGISYVELDGEIGVMANGAGITMATLDLIKEFGSSSRNFMDAGGGTSREATASALEILLSTQPKALLINIFGGITRCDDVAKAFIQVKETMDIRIPVVIRLVGTNEEAGVAILSEHGIESYRKIDEAVAKVVAFVQAKGA</sequence>
<keyword evidence="3 7" id="KW-0436">Ligase</keyword>
<feature type="domain" description="ATP-grasp" evidence="9">
    <location>
        <begin position="9"/>
        <end position="239"/>
    </location>
</feature>
<evidence type="ECO:0000256" key="2">
    <source>
        <dbReference type="ARBA" id="ARBA00022532"/>
    </source>
</evidence>
<dbReference type="Gene3D" id="3.30.470.20">
    <property type="entry name" value="ATP-grasp fold, B domain"/>
    <property type="match status" value="1"/>
</dbReference>
<name>A0A1Q8QPA1_9FIRM</name>
<dbReference type="EC" id="6.2.1.5" evidence="7"/>
<dbReference type="STRING" id="1888891.DSOL_3667"/>
<feature type="binding site" evidence="7">
    <location>
        <position position="90"/>
    </location>
    <ligand>
        <name>ATP</name>
        <dbReference type="ChEBI" id="CHEBI:30616"/>
    </ligand>
</feature>
<dbReference type="EMBL" id="MLBF01000035">
    <property type="protein sequence ID" value="OLN29164.1"/>
    <property type="molecule type" value="Genomic_DNA"/>
</dbReference>
<dbReference type="InterPro" id="IPR013650">
    <property type="entry name" value="ATP-grasp_succ-CoA_synth-type"/>
</dbReference>
<feature type="binding site" evidence="7">
    <location>
        <position position="44"/>
    </location>
    <ligand>
        <name>ATP</name>
        <dbReference type="ChEBI" id="CHEBI:30616"/>
    </ligand>
</feature>
<dbReference type="SUPFAM" id="SSF56059">
    <property type="entry name" value="Glutathione synthetase ATP-binding domain-like"/>
    <property type="match status" value="1"/>
</dbReference>
<dbReference type="GO" id="GO:0006099">
    <property type="term" value="P:tricarboxylic acid cycle"/>
    <property type="evidence" value="ECO:0007669"/>
    <property type="project" value="UniProtKB-UniRule"/>
</dbReference>
<dbReference type="UniPathway" id="UPA00223">
    <property type="reaction ID" value="UER00999"/>
</dbReference>
<dbReference type="InterPro" id="IPR005809">
    <property type="entry name" value="Succ_CoA_ligase-like_bsu"/>
</dbReference>
<protein>
    <recommendedName>
        <fullName evidence="7">Succinate--CoA ligase [ADP-forming] subunit beta</fullName>
        <ecNumber evidence="7">6.2.1.5</ecNumber>
    </recommendedName>
    <alternativeName>
        <fullName evidence="7">Succinyl-CoA synthetase subunit beta</fullName>
        <shortName evidence="7">SCS-beta</shortName>
    </alternativeName>
</protein>
<reference evidence="10 11" key="1">
    <citation type="submission" date="2016-09" db="EMBL/GenBank/DDBJ databases">
        <title>Complete genome of Desulfosporosinus sp. OL.</title>
        <authorList>
            <person name="Mardanov A."/>
            <person name="Beletsky A."/>
            <person name="Panova A."/>
            <person name="Karnachuk O."/>
            <person name="Ravin N."/>
        </authorList>
    </citation>
    <scope>NUCLEOTIDE SEQUENCE [LARGE SCALE GENOMIC DNA]</scope>
    <source>
        <strain evidence="10 11">OL</strain>
    </source>
</reference>
<keyword evidence="6 7" id="KW-0460">Magnesium</keyword>
<dbReference type="NCBIfam" id="NF001913">
    <property type="entry name" value="PRK00696.1"/>
    <property type="match status" value="1"/>
</dbReference>
<dbReference type="GO" id="GO:0000287">
    <property type="term" value="F:magnesium ion binding"/>
    <property type="evidence" value="ECO:0007669"/>
    <property type="project" value="UniProtKB-UniRule"/>
</dbReference>
<feature type="binding site" evidence="7">
    <location>
        <position position="249"/>
    </location>
    <ligand>
        <name>substrate</name>
        <note>ligand shared with subunit alpha</note>
    </ligand>
</feature>
<feature type="binding site" evidence="7">
    <location>
        <position position="187"/>
    </location>
    <ligand>
        <name>Mg(2+)</name>
        <dbReference type="ChEBI" id="CHEBI:18420"/>
    </ligand>
</feature>
<dbReference type="OrthoDB" id="9802602at2"/>
<evidence type="ECO:0000313" key="11">
    <source>
        <dbReference type="Proteomes" id="UP000186102"/>
    </source>
</evidence>
<dbReference type="PIRSF" id="PIRSF001554">
    <property type="entry name" value="SucCS_beta"/>
    <property type="match status" value="1"/>
</dbReference>
<dbReference type="Gene3D" id="3.30.1490.20">
    <property type="entry name" value="ATP-grasp fold, A domain"/>
    <property type="match status" value="1"/>
</dbReference>
<dbReference type="InterPro" id="IPR013815">
    <property type="entry name" value="ATP_grasp_subdomain_1"/>
</dbReference>
<evidence type="ECO:0000259" key="9">
    <source>
        <dbReference type="PROSITE" id="PS50975"/>
    </source>
</evidence>
<feature type="binding site" evidence="7">
    <location>
        <position position="93"/>
    </location>
    <ligand>
        <name>ATP</name>
        <dbReference type="ChEBI" id="CHEBI:30616"/>
    </ligand>
</feature>
<keyword evidence="7 8" id="KW-0067">ATP-binding</keyword>
<comment type="cofactor">
    <cofactor evidence="7">
        <name>Mg(2+)</name>
        <dbReference type="ChEBI" id="CHEBI:18420"/>
    </cofactor>
    <text evidence="7">Binds 1 Mg(2+) ion per subunit.</text>
</comment>
<comment type="pathway">
    <text evidence="7">Carbohydrate metabolism; tricarboxylic acid cycle; succinate from succinyl-CoA (ligase route): step 1/1.</text>
</comment>
<dbReference type="PANTHER" id="PTHR11815">
    <property type="entry name" value="SUCCINYL-COA SYNTHETASE BETA CHAIN"/>
    <property type="match status" value="1"/>
</dbReference>
<dbReference type="FunFam" id="3.30.470.20:FF:000002">
    <property type="entry name" value="Succinate--CoA ligase [ADP-forming] subunit beta"/>
    <property type="match status" value="1"/>
</dbReference>
<dbReference type="Proteomes" id="UP000186102">
    <property type="component" value="Unassembled WGS sequence"/>
</dbReference>
<dbReference type="GO" id="GO:0005524">
    <property type="term" value="F:ATP binding"/>
    <property type="evidence" value="ECO:0007669"/>
    <property type="project" value="UniProtKB-UniRule"/>
</dbReference>
<dbReference type="Pfam" id="PF00549">
    <property type="entry name" value="Ligase_CoA"/>
    <property type="match status" value="1"/>
</dbReference>
<dbReference type="NCBIfam" id="TIGR01016">
    <property type="entry name" value="sucCoAbeta"/>
    <property type="match status" value="1"/>
</dbReference>
<dbReference type="PROSITE" id="PS50975">
    <property type="entry name" value="ATP_GRASP"/>
    <property type="match status" value="1"/>
</dbReference>
<comment type="caution">
    <text evidence="10">The sequence shown here is derived from an EMBL/GenBank/DDBJ whole genome shotgun (WGS) entry which is preliminary data.</text>
</comment>
<organism evidence="10 11">
    <name type="scientific">Desulfosporosinus metallidurans</name>
    <dbReference type="NCBI Taxonomy" id="1888891"/>
    <lineage>
        <taxon>Bacteria</taxon>
        <taxon>Bacillati</taxon>
        <taxon>Bacillota</taxon>
        <taxon>Clostridia</taxon>
        <taxon>Eubacteriales</taxon>
        <taxon>Desulfitobacteriaceae</taxon>
        <taxon>Desulfosporosinus</taxon>
    </lineage>
</organism>
<evidence type="ECO:0000256" key="8">
    <source>
        <dbReference type="PROSITE-ProRule" id="PRU00409"/>
    </source>
</evidence>
<evidence type="ECO:0000256" key="3">
    <source>
        <dbReference type="ARBA" id="ARBA00022598"/>
    </source>
</evidence>
<comment type="catalytic activity">
    <reaction evidence="7">
        <text>succinate + ATP + CoA = succinyl-CoA + ADP + phosphate</text>
        <dbReference type="Rhea" id="RHEA:17661"/>
        <dbReference type="ChEBI" id="CHEBI:30031"/>
        <dbReference type="ChEBI" id="CHEBI:30616"/>
        <dbReference type="ChEBI" id="CHEBI:43474"/>
        <dbReference type="ChEBI" id="CHEBI:57287"/>
        <dbReference type="ChEBI" id="CHEBI:57292"/>
        <dbReference type="ChEBI" id="CHEBI:456216"/>
        <dbReference type="EC" id="6.2.1.5"/>
    </reaction>
</comment>
<feature type="binding site" evidence="7">
    <location>
        <position position="200"/>
    </location>
    <ligand>
        <name>Mg(2+)</name>
        <dbReference type="ChEBI" id="CHEBI:18420"/>
    </ligand>
</feature>
<evidence type="ECO:0000256" key="7">
    <source>
        <dbReference type="HAMAP-Rule" id="MF_00558"/>
    </source>
</evidence>
<keyword evidence="4 7" id="KW-0479">Metal-binding</keyword>
<comment type="similarity">
    <text evidence="1 7">Belongs to the succinate/malate CoA ligase beta subunit family.</text>
</comment>
<dbReference type="Gene3D" id="3.40.50.261">
    <property type="entry name" value="Succinyl-CoA synthetase domains"/>
    <property type="match status" value="1"/>
</dbReference>
<dbReference type="GO" id="GO:0042709">
    <property type="term" value="C:succinate-CoA ligase complex"/>
    <property type="evidence" value="ECO:0007669"/>
    <property type="project" value="TreeGrafter"/>
</dbReference>
<dbReference type="InterPro" id="IPR016102">
    <property type="entry name" value="Succinyl-CoA_synth-like"/>
</dbReference>
<accession>A0A1Q8QPA1</accession>
<dbReference type="Pfam" id="PF08442">
    <property type="entry name" value="ATP-grasp_2"/>
    <property type="match status" value="1"/>
</dbReference>
<dbReference type="AlphaFoldDB" id="A0A1Q8QPA1"/>
<dbReference type="InterPro" id="IPR011761">
    <property type="entry name" value="ATP-grasp"/>
</dbReference>
<gene>
    <name evidence="7" type="primary">sucC</name>
    <name evidence="10" type="ORF">DSOL_3667</name>
</gene>